<dbReference type="InterPro" id="IPR036388">
    <property type="entry name" value="WH-like_DNA-bd_sf"/>
</dbReference>
<comment type="caution">
    <text evidence="5">The sequence shown here is derived from an EMBL/GenBank/DDBJ whole genome shotgun (WGS) entry which is preliminary data.</text>
</comment>
<evidence type="ECO:0000313" key="6">
    <source>
        <dbReference type="Proteomes" id="UP000809829"/>
    </source>
</evidence>
<dbReference type="Proteomes" id="UP000809829">
    <property type="component" value="Unassembled WGS sequence"/>
</dbReference>
<dbReference type="InterPro" id="IPR001845">
    <property type="entry name" value="HTH_ArsR_DNA-bd_dom"/>
</dbReference>
<dbReference type="NCBIfam" id="NF033788">
    <property type="entry name" value="HTH_metalloreg"/>
    <property type="match status" value="1"/>
</dbReference>
<dbReference type="InterPro" id="IPR051011">
    <property type="entry name" value="Metal_resp_trans_reg"/>
</dbReference>
<dbReference type="GO" id="GO:0003677">
    <property type="term" value="F:DNA binding"/>
    <property type="evidence" value="ECO:0007669"/>
    <property type="project" value="UniProtKB-KW"/>
</dbReference>
<evidence type="ECO:0000256" key="2">
    <source>
        <dbReference type="ARBA" id="ARBA00023125"/>
    </source>
</evidence>
<dbReference type="SUPFAM" id="SSF46785">
    <property type="entry name" value="Winged helix' DNA-binding domain"/>
    <property type="match status" value="1"/>
</dbReference>
<dbReference type="PANTHER" id="PTHR43132:SF6">
    <property type="entry name" value="HTH-TYPE TRANSCRIPTIONAL REPRESSOR CZRA"/>
    <property type="match status" value="1"/>
</dbReference>
<evidence type="ECO:0000259" key="4">
    <source>
        <dbReference type="PROSITE" id="PS50987"/>
    </source>
</evidence>
<keyword evidence="6" id="KW-1185">Reference proteome</keyword>
<dbReference type="Gene3D" id="1.10.10.10">
    <property type="entry name" value="Winged helix-like DNA-binding domain superfamily/Winged helix DNA-binding domain"/>
    <property type="match status" value="1"/>
</dbReference>
<name>A0ABS2QSA9_9BACI</name>
<gene>
    <name evidence="5" type="ORF">JOC83_001014</name>
</gene>
<proteinExistence type="predicted"/>
<dbReference type="RefSeq" id="WP_205184608.1">
    <property type="nucleotide sequence ID" value="NZ_JAFBFC010000001.1"/>
</dbReference>
<dbReference type="PROSITE" id="PS50987">
    <property type="entry name" value="HTH_ARSR_2"/>
    <property type="match status" value="1"/>
</dbReference>
<dbReference type="PANTHER" id="PTHR43132">
    <property type="entry name" value="ARSENICAL RESISTANCE OPERON REPRESSOR ARSR-RELATED"/>
    <property type="match status" value="1"/>
</dbReference>
<dbReference type="InterPro" id="IPR011991">
    <property type="entry name" value="ArsR-like_HTH"/>
</dbReference>
<dbReference type="CDD" id="cd00090">
    <property type="entry name" value="HTH_ARSR"/>
    <property type="match status" value="1"/>
</dbReference>
<protein>
    <submittedName>
        <fullName evidence="5">DNA-binding transcriptional ArsR family regulator</fullName>
    </submittedName>
</protein>
<dbReference type="InterPro" id="IPR036390">
    <property type="entry name" value="WH_DNA-bd_sf"/>
</dbReference>
<evidence type="ECO:0000256" key="1">
    <source>
        <dbReference type="ARBA" id="ARBA00023015"/>
    </source>
</evidence>
<evidence type="ECO:0000256" key="3">
    <source>
        <dbReference type="ARBA" id="ARBA00023163"/>
    </source>
</evidence>
<dbReference type="EMBL" id="JAFBFC010000001">
    <property type="protein sequence ID" value="MBM7702188.1"/>
    <property type="molecule type" value="Genomic_DNA"/>
</dbReference>
<keyword evidence="2 5" id="KW-0238">DNA-binding</keyword>
<accession>A0ABS2QSA9</accession>
<feature type="domain" description="HTH arsR-type" evidence="4">
    <location>
        <begin position="4"/>
        <end position="99"/>
    </location>
</feature>
<dbReference type="PRINTS" id="PR00778">
    <property type="entry name" value="HTHARSR"/>
</dbReference>
<keyword evidence="3" id="KW-0804">Transcription</keyword>
<dbReference type="SMART" id="SM00418">
    <property type="entry name" value="HTH_ARSR"/>
    <property type="match status" value="1"/>
</dbReference>
<organism evidence="5 6">
    <name type="scientific">Priestia iocasae</name>
    <dbReference type="NCBI Taxonomy" id="2291674"/>
    <lineage>
        <taxon>Bacteria</taxon>
        <taxon>Bacillati</taxon>
        <taxon>Bacillota</taxon>
        <taxon>Bacilli</taxon>
        <taxon>Bacillales</taxon>
        <taxon>Bacillaceae</taxon>
        <taxon>Priestia</taxon>
    </lineage>
</organism>
<reference evidence="5 6" key="1">
    <citation type="submission" date="2021-01" db="EMBL/GenBank/DDBJ databases">
        <title>Genomic Encyclopedia of Type Strains, Phase IV (KMG-IV): sequencing the most valuable type-strain genomes for metagenomic binning, comparative biology and taxonomic classification.</title>
        <authorList>
            <person name="Goeker M."/>
        </authorList>
    </citation>
    <scope>NUCLEOTIDE SEQUENCE [LARGE SCALE GENOMIC DNA]</scope>
    <source>
        <strain evidence="5 6">DSM 104297</strain>
    </source>
</reference>
<evidence type="ECO:0000313" key="5">
    <source>
        <dbReference type="EMBL" id="MBM7702188.1"/>
    </source>
</evidence>
<keyword evidence="1" id="KW-0805">Transcription regulation</keyword>
<sequence>MSEKAVRLFRASIPVFQALSDPARQDIILLLAEKEPLTVNEIAAESTLSRPAVSHHLKILRDQKLVQIEQKGTQRHYSLALEDAVGLLKALLATVEEECFTQEVREDSYES</sequence>
<dbReference type="Pfam" id="PF01022">
    <property type="entry name" value="HTH_5"/>
    <property type="match status" value="1"/>
</dbReference>